<dbReference type="AlphaFoldDB" id="A0AAD8L128"/>
<dbReference type="EMBL" id="JAUHHV010000002">
    <property type="protein sequence ID" value="KAK1432787.1"/>
    <property type="molecule type" value="Genomic_DNA"/>
</dbReference>
<evidence type="ECO:0000313" key="2">
    <source>
        <dbReference type="Proteomes" id="UP001229421"/>
    </source>
</evidence>
<proteinExistence type="predicted"/>
<name>A0AAD8L128_TARER</name>
<organism evidence="1 2">
    <name type="scientific">Tagetes erecta</name>
    <name type="common">African marigold</name>
    <dbReference type="NCBI Taxonomy" id="13708"/>
    <lineage>
        <taxon>Eukaryota</taxon>
        <taxon>Viridiplantae</taxon>
        <taxon>Streptophyta</taxon>
        <taxon>Embryophyta</taxon>
        <taxon>Tracheophyta</taxon>
        <taxon>Spermatophyta</taxon>
        <taxon>Magnoliopsida</taxon>
        <taxon>eudicotyledons</taxon>
        <taxon>Gunneridae</taxon>
        <taxon>Pentapetalae</taxon>
        <taxon>asterids</taxon>
        <taxon>campanulids</taxon>
        <taxon>Asterales</taxon>
        <taxon>Asteraceae</taxon>
        <taxon>Asteroideae</taxon>
        <taxon>Heliantheae alliance</taxon>
        <taxon>Tageteae</taxon>
        <taxon>Tagetes</taxon>
    </lineage>
</organism>
<comment type="caution">
    <text evidence="1">The sequence shown here is derived from an EMBL/GenBank/DDBJ whole genome shotgun (WGS) entry which is preliminary data.</text>
</comment>
<evidence type="ECO:0000313" key="1">
    <source>
        <dbReference type="EMBL" id="KAK1432787.1"/>
    </source>
</evidence>
<gene>
    <name evidence="1" type="ORF">QVD17_09687</name>
</gene>
<protein>
    <submittedName>
        <fullName evidence="1">Uncharacterized protein</fullName>
    </submittedName>
</protein>
<sequence>MMVLNEAVALEHDTDGFATRTNAVVHIVRCMFCSAHIEMVRLITFLILSVGGESLTLRSIGRDVNYASYVKETKTNSDLQVVINAFLIFEL</sequence>
<accession>A0AAD8L128</accession>
<dbReference type="Proteomes" id="UP001229421">
    <property type="component" value="Unassembled WGS sequence"/>
</dbReference>
<keyword evidence="2" id="KW-1185">Reference proteome</keyword>
<reference evidence="1" key="1">
    <citation type="journal article" date="2023" name="bioRxiv">
        <title>Improved chromosome-level genome assembly for marigold (Tagetes erecta).</title>
        <authorList>
            <person name="Jiang F."/>
            <person name="Yuan L."/>
            <person name="Wang S."/>
            <person name="Wang H."/>
            <person name="Xu D."/>
            <person name="Wang A."/>
            <person name="Fan W."/>
        </authorList>
    </citation>
    <scope>NUCLEOTIDE SEQUENCE</scope>
    <source>
        <strain evidence="1">WSJ</strain>
        <tissue evidence="1">Leaf</tissue>
    </source>
</reference>